<organism evidence="1 2">
    <name type="scientific">Vermiconidia calcicola</name>
    <dbReference type="NCBI Taxonomy" id="1690605"/>
    <lineage>
        <taxon>Eukaryota</taxon>
        <taxon>Fungi</taxon>
        <taxon>Dikarya</taxon>
        <taxon>Ascomycota</taxon>
        <taxon>Pezizomycotina</taxon>
        <taxon>Dothideomycetes</taxon>
        <taxon>Dothideomycetidae</taxon>
        <taxon>Mycosphaerellales</taxon>
        <taxon>Extremaceae</taxon>
        <taxon>Vermiconidia</taxon>
    </lineage>
</organism>
<evidence type="ECO:0000313" key="1">
    <source>
        <dbReference type="EMBL" id="KAK3712622.1"/>
    </source>
</evidence>
<dbReference type="Proteomes" id="UP001281147">
    <property type="component" value="Unassembled WGS sequence"/>
</dbReference>
<dbReference type="EMBL" id="JAUTXU010000069">
    <property type="protein sequence ID" value="KAK3712622.1"/>
    <property type="molecule type" value="Genomic_DNA"/>
</dbReference>
<comment type="caution">
    <text evidence="1">The sequence shown here is derived from an EMBL/GenBank/DDBJ whole genome shotgun (WGS) entry which is preliminary data.</text>
</comment>
<accession>A0ACC3N950</accession>
<evidence type="ECO:0000313" key="2">
    <source>
        <dbReference type="Proteomes" id="UP001281147"/>
    </source>
</evidence>
<name>A0ACC3N950_9PEZI</name>
<sequence length="804" mass="87464">MKCTKPNIDQDCTLTVYANGFPCPEFILPSQSNFTSENSDIVECFIPVTANDELTIKGVFSGTILHGSFDVVADGSFLVDKRVEGQAAELKHHKRKLHFDKAFDMPQPPDHRSIFPSEKVVEGPLNVRALPANEDDGGDEATGNGGGLASGKLGLGSLAVIIDVNQKADEMHKHGYASMIGGSWRERDDQGHDDSGIKPTHELIVKVTEDEVHKNRQSKHKRHFDQIRFGKKTWAKFIFYYRSQMAIERAGCQPRPDKVQELEDDAGDNFVRSTEVVQNGGNRKPKKVAVKKENEEGMGDNIHVLPGRLDRTDGFSALPPPQTQQKKKKLFGQALFREPSPDTLFVTSTPTKVKKTAKSKRDSSSRTQSLSPEAAAEDNDDTVMTMDFDHATAQSENEQHAEEDGSNSSPGSSNGQTSSEDEGPLRDIFARKATPAQAVAGSEMDVNSSQIDGAGTRSADTTVPAGDVETVTQSTSQARQVKPKPEDAVTSRAKARVPSLDELRARASDQGVLYAHDLGRVCAARNIDYEVCLEQVRKIADENGALGMFFLKDAQGSEAQAAAPTEIYDGDFPVTTADIDKFLAEQAGAGHEDATATTAAQQEIVEVKVEPVDRTTTAANTDTMPAATVDLEAGTTTQTTLNTDMKPIVNENVNGGYTGPAGTALPAPSDANAGREDDDNHRENAPPPPTPQTPATPLPASLKRASTPVSREGTPSKKPKLSDLSAKKAALVAELEEKRQKKVAIERENKEKKARKEEKRKREEALMLDIEELERQNAREAAELEAEMRENEEAEADDSDEMDE</sequence>
<reference evidence="1" key="1">
    <citation type="submission" date="2023-07" db="EMBL/GenBank/DDBJ databases">
        <title>Black Yeasts Isolated from many extreme environments.</title>
        <authorList>
            <person name="Coleine C."/>
            <person name="Stajich J.E."/>
            <person name="Selbmann L."/>
        </authorList>
    </citation>
    <scope>NUCLEOTIDE SEQUENCE</scope>
    <source>
        <strain evidence="1">CCFEE 5714</strain>
    </source>
</reference>
<keyword evidence="2" id="KW-1185">Reference proteome</keyword>
<gene>
    <name evidence="1" type="ORF">LTR37_009065</name>
</gene>
<proteinExistence type="predicted"/>
<protein>
    <submittedName>
        <fullName evidence="1">Uncharacterized protein</fullName>
    </submittedName>
</protein>